<evidence type="ECO:0000259" key="1">
    <source>
        <dbReference type="Pfam" id="PF12680"/>
    </source>
</evidence>
<evidence type="ECO:0000313" key="3">
    <source>
        <dbReference type="Proteomes" id="UP000664369"/>
    </source>
</evidence>
<dbReference type="EMBL" id="JAGETZ010000015">
    <property type="protein sequence ID" value="MBO2012132.1"/>
    <property type="molecule type" value="Genomic_DNA"/>
</dbReference>
<protein>
    <submittedName>
        <fullName evidence="2">Nuclear transport factor 2 family protein</fullName>
    </submittedName>
</protein>
<gene>
    <name evidence="2" type="ORF">J4E00_23910</name>
</gene>
<accession>A0ABS3QLK4</accession>
<evidence type="ECO:0000313" key="2">
    <source>
        <dbReference type="EMBL" id="MBO2012132.1"/>
    </source>
</evidence>
<dbReference type="InterPro" id="IPR032710">
    <property type="entry name" value="NTF2-like_dom_sf"/>
</dbReference>
<dbReference type="InterPro" id="IPR037401">
    <property type="entry name" value="SnoaL-like"/>
</dbReference>
<sequence length="123" mass="13529">MDISAITALSSKHLALWSETDEAKRTPVIAEIYTEDIHFVDPFFTISGRPQVNAFIADLLKQNPGYEFHQVGPVEAHHNLAYLSWQFGPTATPAAVTGHDVFVLADGKIQQIYTFINGATSAQ</sequence>
<keyword evidence="3" id="KW-1185">Reference proteome</keyword>
<comment type="caution">
    <text evidence="2">The sequence shown here is derived from an EMBL/GenBank/DDBJ whole genome shotgun (WGS) entry which is preliminary data.</text>
</comment>
<dbReference type="Proteomes" id="UP000664369">
    <property type="component" value="Unassembled WGS sequence"/>
</dbReference>
<dbReference type="Pfam" id="PF12680">
    <property type="entry name" value="SnoaL_2"/>
    <property type="match status" value="1"/>
</dbReference>
<name>A0ABS3QLK4_9BACT</name>
<proteinExistence type="predicted"/>
<dbReference type="SUPFAM" id="SSF54427">
    <property type="entry name" value="NTF2-like"/>
    <property type="match status" value="1"/>
</dbReference>
<organism evidence="2 3">
    <name type="scientific">Hymenobacter negativus</name>
    <dbReference type="NCBI Taxonomy" id="2795026"/>
    <lineage>
        <taxon>Bacteria</taxon>
        <taxon>Pseudomonadati</taxon>
        <taxon>Bacteroidota</taxon>
        <taxon>Cytophagia</taxon>
        <taxon>Cytophagales</taxon>
        <taxon>Hymenobacteraceae</taxon>
        <taxon>Hymenobacter</taxon>
    </lineage>
</organism>
<reference evidence="2 3" key="1">
    <citation type="submission" date="2021-03" db="EMBL/GenBank/DDBJ databases">
        <authorList>
            <person name="Kim M.K."/>
        </authorList>
    </citation>
    <scope>NUCLEOTIDE SEQUENCE [LARGE SCALE GENOMIC DNA]</scope>
    <source>
        <strain evidence="2 3">BT442</strain>
    </source>
</reference>
<dbReference type="Gene3D" id="3.10.450.50">
    <property type="match status" value="1"/>
</dbReference>
<feature type="domain" description="SnoaL-like" evidence="1">
    <location>
        <begin position="23"/>
        <end position="110"/>
    </location>
</feature>
<dbReference type="RefSeq" id="WP_208177900.1">
    <property type="nucleotide sequence ID" value="NZ_JAGETZ010000015.1"/>
</dbReference>